<dbReference type="Proteomes" id="UP000823775">
    <property type="component" value="Unassembled WGS sequence"/>
</dbReference>
<protein>
    <submittedName>
        <fullName evidence="1">Uncharacterized protein</fullName>
    </submittedName>
</protein>
<comment type="caution">
    <text evidence="1">The sequence shown here is derived from an EMBL/GenBank/DDBJ whole genome shotgun (WGS) entry which is preliminary data.</text>
</comment>
<sequence>MRADTASTRVGFGTSVLAMSALRFAMLDASKTKTLETCDNWGCCVKVQGEVVSGTDGNANNLFGGKIFFPVVKSGRIKETDLFPRAKFVTFAQHLRNVQKEAASATFYKILHMIVSKEDRSELVPFVGSLM</sequence>
<evidence type="ECO:0000313" key="1">
    <source>
        <dbReference type="EMBL" id="MCD9642857.1"/>
    </source>
</evidence>
<evidence type="ECO:0000313" key="2">
    <source>
        <dbReference type="Proteomes" id="UP000823775"/>
    </source>
</evidence>
<accession>A0ABS8V7C1</accession>
<organism evidence="1 2">
    <name type="scientific">Datura stramonium</name>
    <name type="common">Jimsonweed</name>
    <name type="synonym">Common thornapple</name>
    <dbReference type="NCBI Taxonomy" id="4076"/>
    <lineage>
        <taxon>Eukaryota</taxon>
        <taxon>Viridiplantae</taxon>
        <taxon>Streptophyta</taxon>
        <taxon>Embryophyta</taxon>
        <taxon>Tracheophyta</taxon>
        <taxon>Spermatophyta</taxon>
        <taxon>Magnoliopsida</taxon>
        <taxon>eudicotyledons</taxon>
        <taxon>Gunneridae</taxon>
        <taxon>Pentapetalae</taxon>
        <taxon>asterids</taxon>
        <taxon>lamiids</taxon>
        <taxon>Solanales</taxon>
        <taxon>Solanaceae</taxon>
        <taxon>Solanoideae</taxon>
        <taxon>Datureae</taxon>
        <taxon>Datura</taxon>
    </lineage>
</organism>
<name>A0ABS8V7C1_DATST</name>
<proteinExistence type="predicted"/>
<reference evidence="1 2" key="1">
    <citation type="journal article" date="2021" name="BMC Genomics">
        <title>Datura genome reveals duplications of psychoactive alkaloid biosynthetic genes and high mutation rate following tissue culture.</title>
        <authorList>
            <person name="Rajewski A."/>
            <person name="Carter-House D."/>
            <person name="Stajich J."/>
            <person name="Litt A."/>
        </authorList>
    </citation>
    <scope>NUCLEOTIDE SEQUENCE [LARGE SCALE GENOMIC DNA]</scope>
    <source>
        <strain evidence="1">AR-01</strain>
    </source>
</reference>
<gene>
    <name evidence="1" type="ORF">HAX54_029891</name>
</gene>
<keyword evidence="2" id="KW-1185">Reference proteome</keyword>
<dbReference type="EMBL" id="JACEIK010003725">
    <property type="protein sequence ID" value="MCD9642857.1"/>
    <property type="molecule type" value="Genomic_DNA"/>
</dbReference>